<name>A0ABT8EX22_9ACTN</name>
<evidence type="ECO:0000313" key="6">
    <source>
        <dbReference type="Proteomes" id="UP001168537"/>
    </source>
</evidence>
<dbReference type="EMBL" id="JAUHJR010000006">
    <property type="protein sequence ID" value="MDN4162603.1"/>
    <property type="molecule type" value="Genomic_DNA"/>
</dbReference>
<dbReference type="SUPFAM" id="SSF64288">
    <property type="entry name" value="Chorismate lyase-like"/>
    <property type="match status" value="1"/>
</dbReference>
<dbReference type="InterPro" id="IPR036388">
    <property type="entry name" value="WH-like_DNA-bd_sf"/>
</dbReference>
<keyword evidence="6" id="KW-1185">Reference proteome</keyword>
<proteinExistence type="predicted"/>
<feature type="domain" description="HTH gntR-type" evidence="4">
    <location>
        <begin position="11"/>
        <end position="77"/>
    </location>
</feature>
<sequence>MDEVLVTDGRALKHVQVREYVRSLVTGCAPGSPAPSERELVHRFGVARMTVRQAMDALVVEGLLERIPGRGTFVARPRRTASKITGYTEEMNRRGLLAESQTLLARREQAGPGVARALSLSEGDAVIHWRRLRRADAKPMCLEDAYLNEVLLPGFLQSGMPTSLYDALESRGLRPTWAEDSITADKATPEEATLLEVEPGASVLRHSRRAIAGEKVVEVSRTVYRADRFTLWVQLGQEG</sequence>
<dbReference type="Proteomes" id="UP001168537">
    <property type="component" value="Unassembled WGS sequence"/>
</dbReference>
<dbReference type="InterPro" id="IPR000524">
    <property type="entry name" value="Tscrpt_reg_HTH_GntR"/>
</dbReference>
<dbReference type="PANTHER" id="PTHR44846:SF1">
    <property type="entry name" value="MANNOSYL-D-GLYCERATE TRANSPORT_METABOLISM SYSTEM REPRESSOR MNGR-RELATED"/>
    <property type="match status" value="1"/>
</dbReference>
<gene>
    <name evidence="5" type="ORF">QWY29_14645</name>
</gene>
<dbReference type="PRINTS" id="PR00035">
    <property type="entry name" value="HTHGNTR"/>
</dbReference>
<dbReference type="PROSITE" id="PS50949">
    <property type="entry name" value="HTH_GNTR"/>
    <property type="match status" value="1"/>
</dbReference>
<evidence type="ECO:0000259" key="4">
    <source>
        <dbReference type="PROSITE" id="PS50949"/>
    </source>
</evidence>
<dbReference type="InterPro" id="IPR011663">
    <property type="entry name" value="UTRA"/>
</dbReference>
<dbReference type="PANTHER" id="PTHR44846">
    <property type="entry name" value="MANNOSYL-D-GLYCERATE TRANSPORT/METABOLISM SYSTEM REPRESSOR MNGR-RELATED"/>
    <property type="match status" value="1"/>
</dbReference>
<dbReference type="InterPro" id="IPR050679">
    <property type="entry name" value="Bact_HTH_transcr_reg"/>
</dbReference>
<dbReference type="SMART" id="SM00866">
    <property type="entry name" value="UTRA"/>
    <property type="match status" value="1"/>
</dbReference>
<accession>A0ABT8EX22</accession>
<dbReference type="InterPro" id="IPR036390">
    <property type="entry name" value="WH_DNA-bd_sf"/>
</dbReference>
<evidence type="ECO:0000313" key="5">
    <source>
        <dbReference type="EMBL" id="MDN4162603.1"/>
    </source>
</evidence>
<dbReference type="Pfam" id="PF00392">
    <property type="entry name" value="GntR"/>
    <property type="match status" value="1"/>
</dbReference>
<dbReference type="Gene3D" id="3.40.1410.10">
    <property type="entry name" value="Chorismate lyase-like"/>
    <property type="match status" value="1"/>
</dbReference>
<dbReference type="SUPFAM" id="SSF46785">
    <property type="entry name" value="Winged helix' DNA-binding domain"/>
    <property type="match status" value="1"/>
</dbReference>
<keyword evidence="1" id="KW-0805">Transcription regulation</keyword>
<reference evidence="5" key="1">
    <citation type="submission" date="2023-06" db="EMBL/GenBank/DDBJ databases">
        <title>Draft genome sequence of Nocardioides sp. SOB72.</title>
        <authorList>
            <person name="Zhang G."/>
        </authorList>
    </citation>
    <scope>NUCLEOTIDE SEQUENCE</scope>
    <source>
        <strain evidence="5">SOB72</strain>
    </source>
</reference>
<dbReference type="CDD" id="cd07377">
    <property type="entry name" value="WHTH_GntR"/>
    <property type="match status" value="1"/>
</dbReference>
<keyword evidence="2" id="KW-0238">DNA-binding</keyword>
<evidence type="ECO:0000256" key="3">
    <source>
        <dbReference type="ARBA" id="ARBA00023163"/>
    </source>
</evidence>
<organism evidence="5 6">
    <name type="scientific">Nocardioides abyssi</name>
    <dbReference type="NCBI Taxonomy" id="3058370"/>
    <lineage>
        <taxon>Bacteria</taxon>
        <taxon>Bacillati</taxon>
        <taxon>Actinomycetota</taxon>
        <taxon>Actinomycetes</taxon>
        <taxon>Propionibacteriales</taxon>
        <taxon>Nocardioidaceae</taxon>
        <taxon>Nocardioides</taxon>
    </lineage>
</organism>
<comment type="caution">
    <text evidence="5">The sequence shown here is derived from an EMBL/GenBank/DDBJ whole genome shotgun (WGS) entry which is preliminary data.</text>
</comment>
<dbReference type="SMART" id="SM00345">
    <property type="entry name" value="HTH_GNTR"/>
    <property type="match status" value="1"/>
</dbReference>
<evidence type="ECO:0000256" key="1">
    <source>
        <dbReference type="ARBA" id="ARBA00023015"/>
    </source>
</evidence>
<dbReference type="Gene3D" id="1.10.10.10">
    <property type="entry name" value="Winged helix-like DNA-binding domain superfamily/Winged helix DNA-binding domain"/>
    <property type="match status" value="1"/>
</dbReference>
<protein>
    <submittedName>
        <fullName evidence="5">GntR family transcriptional regulator</fullName>
    </submittedName>
</protein>
<keyword evidence="3" id="KW-0804">Transcription</keyword>
<evidence type="ECO:0000256" key="2">
    <source>
        <dbReference type="ARBA" id="ARBA00023125"/>
    </source>
</evidence>
<dbReference type="Pfam" id="PF07702">
    <property type="entry name" value="UTRA"/>
    <property type="match status" value="1"/>
</dbReference>
<dbReference type="InterPro" id="IPR028978">
    <property type="entry name" value="Chorismate_lyase_/UTRA_dom_sf"/>
</dbReference>